<evidence type="ECO:0000313" key="17">
    <source>
        <dbReference type="Proteomes" id="UP000288058"/>
    </source>
</evidence>
<dbReference type="NCBIfam" id="NF007955">
    <property type="entry name" value="PRK10674.1"/>
    <property type="match status" value="1"/>
</dbReference>
<dbReference type="Pfam" id="PF00875">
    <property type="entry name" value="DNA_photolyase"/>
    <property type="match status" value="1"/>
</dbReference>
<dbReference type="EC" id="4.1.99.3" evidence="3"/>
<dbReference type="InterPro" id="IPR018394">
    <property type="entry name" value="DNA_photolyase_1_CS_C"/>
</dbReference>
<organism evidence="16 17">
    <name type="scientific">Idiomarina ramblicola</name>
    <dbReference type="NCBI Taxonomy" id="263724"/>
    <lineage>
        <taxon>Bacteria</taxon>
        <taxon>Pseudomonadati</taxon>
        <taxon>Pseudomonadota</taxon>
        <taxon>Gammaproteobacteria</taxon>
        <taxon>Alteromonadales</taxon>
        <taxon>Idiomarinaceae</taxon>
        <taxon>Idiomarina</taxon>
    </lineage>
</organism>
<dbReference type="EMBL" id="PIQC01000001">
    <property type="protein sequence ID" value="RUO73085.1"/>
    <property type="molecule type" value="Genomic_DNA"/>
</dbReference>
<dbReference type="Gene3D" id="1.25.40.80">
    <property type="match status" value="1"/>
</dbReference>
<dbReference type="InterPro" id="IPR006050">
    <property type="entry name" value="DNA_photolyase_N"/>
</dbReference>
<feature type="binding site" evidence="12">
    <location>
        <begin position="231"/>
        <end position="235"/>
    </location>
    <ligand>
        <name>FAD</name>
        <dbReference type="ChEBI" id="CHEBI:57692"/>
    </ligand>
</feature>
<dbReference type="InterPro" id="IPR014729">
    <property type="entry name" value="Rossmann-like_a/b/a_fold"/>
</dbReference>
<evidence type="ECO:0000256" key="3">
    <source>
        <dbReference type="ARBA" id="ARBA00013149"/>
    </source>
</evidence>
<dbReference type="PRINTS" id="PR00147">
    <property type="entry name" value="DNAPHOTLYASE"/>
</dbReference>
<dbReference type="Pfam" id="PF03441">
    <property type="entry name" value="FAD_binding_7"/>
    <property type="match status" value="1"/>
</dbReference>
<keyword evidence="17" id="KW-1185">Reference proteome</keyword>
<dbReference type="SUPFAM" id="SSF52425">
    <property type="entry name" value="Cryptochrome/photolyase, N-terminal domain"/>
    <property type="match status" value="1"/>
</dbReference>
<evidence type="ECO:0000256" key="14">
    <source>
        <dbReference type="RuleBase" id="RU004182"/>
    </source>
</evidence>
<evidence type="ECO:0000259" key="15">
    <source>
        <dbReference type="PROSITE" id="PS51645"/>
    </source>
</evidence>
<dbReference type="PANTHER" id="PTHR11455:SF9">
    <property type="entry name" value="CRYPTOCHROME CIRCADIAN CLOCK 5 ISOFORM X1"/>
    <property type="match status" value="1"/>
</dbReference>
<proteinExistence type="inferred from homology"/>
<comment type="catalytic activity">
    <reaction evidence="9">
        <text>cyclobutadipyrimidine (in DNA) = 2 pyrimidine residues (in DNA).</text>
        <dbReference type="EC" id="4.1.99.3"/>
    </reaction>
</comment>
<accession>A0A432Z5E9</accession>
<comment type="cofactor">
    <cofactor evidence="12">
        <name>FAD</name>
        <dbReference type="ChEBI" id="CHEBI:57692"/>
    </cofactor>
    <text evidence="12">Binds 1 FAD per subunit.</text>
</comment>
<evidence type="ECO:0000256" key="9">
    <source>
        <dbReference type="ARBA" id="ARBA00033999"/>
    </source>
</evidence>
<comment type="similarity">
    <text evidence="2">Belongs to the DNA photolyase class-1 family.</text>
</comment>
<dbReference type="FunFam" id="1.10.579.10:FF:000003">
    <property type="entry name" value="Deoxyribodipyrimidine photo-lyase"/>
    <property type="match status" value="1"/>
</dbReference>
<sequence length="468" mass="53892">MREAIWFRSDLRILDNSAVFSACQGDEPPLAVFFVCHETWESHDWAPIKVDFIWRNLECLQQDLAEKGIELDVLLVPKFSQVPGALRSFCRENRIGRLHINAEYALDEKRRDAATNAVLSNDNIELVSHHGNLLVAPGEVRTQQGEYYKKFTPFNRRWRQVLSEKAYGEPLQIKSFPPVAVKGLPECPLARKDSSDWSAGEQQVLGKLGQFVGHSVDDYQQARDLPAENGTSQLSAYLAQGVIAPQTAARALHKFSPEFPFGLASGADTWLTELAWREFYQHLMYFVPRLSKGESFQTETDSIQWLENEDAFQRWCDGRTGYPIVDAGMRQLTSTGWMHNRLRMITANFLVKDLLMDWRKGERFFMQHLIDGSFPANNGGWQWSASVGTDAVPYFRVFNPVKQSEKFDPDGEYIRKWVDELKDVPTKHIHWPHNWLQQQSSNSYCDPVVEHKFARERFLTTFKQVKNG</sequence>
<dbReference type="GO" id="GO:0071949">
    <property type="term" value="F:FAD binding"/>
    <property type="evidence" value="ECO:0007669"/>
    <property type="project" value="TreeGrafter"/>
</dbReference>
<evidence type="ECO:0000313" key="16">
    <source>
        <dbReference type="EMBL" id="RUO73085.1"/>
    </source>
</evidence>
<dbReference type="InterPro" id="IPR036155">
    <property type="entry name" value="Crypto/Photolyase_N_sf"/>
</dbReference>
<evidence type="ECO:0000256" key="7">
    <source>
        <dbReference type="ARBA" id="ARBA00022991"/>
    </source>
</evidence>
<feature type="binding site" evidence="12">
    <location>
        <begin position="273"/>
        <end position="280"/>
    </location>
    <ligand>
        <name>FAD</name>
        <dbReference type="ChEBI" id="CHEBI:57692"/>
    </ligand>
</feature>
<dbReference type="GO" id="GO:0009416">
    <property type="term" value="P:response to light stimulus"/>
    <property type="evidence" value="ECO:0007669"/>
    <property type="project" value="TreeGrafter"/>
</dbReference>
<evidence type="ECO:0000256" key="11">
    <source>
        <dbReference type="ARBA" id="ARBA00083107"/>
    </source>
</evidence>
<gene>
    <name evidence="16" type="ORF">CWI78_01195</name>
</gene>
<keyword evidence="7 14" id="KW-0157">Chromophore</keyword>
<dbReference type="RefSeq" id="WP_126779457.1">
    <property type="nucleotide sequence ID" value="NZ_PIQC01000001.1"/>
</dbReference>
<dbReference type="OrthoDB" id="9772484at2"/>
<comment type="cofactor">
    <cofactor evidence="1">
        <name>(6R)-5,10-methylene-5,6,7,8-tetrahydrofolate</name>
        <dbReference type="ChEBI" id="CHEBI:15636"/>
    </cofactor>
</comment>
<evidence type="ECO:0000256" key="12">
    <source>
        <dbReference type="PIRSR" id="PIRSR602081-1"/>
    </source>
</evidence>
<keyword evidence="5 12" id="KW-0285">Flavoprotein</keyword>
<evidence type="ECO:0000256" key="10">
    <source>
        <dbReference type="ARBA" id="ARBA00059220"/>
    </source>
</evidence>
<dbReference type="AlphaFoldDB" id="A0A432Z5E9"/>
<evidence type="ECO:0000256" key="5">
    <source>
        <dbReference type="ARBA" id="ARBA00022630"/>
    </source>
</evidence>
<feature type="domain" description="Photolyase/cryptochrome alpha/beta" evidence="15">
    <location>
        <begin position="1"/>
        <end position="134"/>
    </location>
</feature>
<comment type="caution">
    <text evidence="16">The sequence shown here is derived from an EMBL/GenBank/DDBJ whole genome shotgun (WGS) entry which is preliminary data.</text>
</comment>
<keyword evidence="16" id="KW-0456">Lyase</keyword>
<reference evidence="17" key="1">
    <citation type="journal article" date="2018" name="Front. Microbiol.">
        <title>Genome-Based Analysis Reveals the Taxonomy and Diversity of the Family Idiomarinaceae.</title>
        <authorList>
            <person name="Liu Y."/>
            <person name="Lai Q."/>
            <person name="Shao Z."/>
        </authorList>
    </citation>
    <scope>NUCLEOTIDE SEQUENCE [LARGE SCALE GENOMIC DNA]</scope>
    <source>
        <strain evidence="17">R22</strain>
    </source>
</reference>
<feature type="binding site" evidence="12">
    <location>
        <position position="219"/>
    </location>
    <ligand>
        <name>FAD</name>
        <dbReference type="ChEBI" id="CHEBI:57692"/>
    </ligand>
</feature>
<dbReference type="PANTHER" id="PTHR11455">
    <property type="entry name" value="CRYPTOCHROME"/>
    <property type="match status" value="1"/>
</dbReference>
<evidence type="ECO:0000256" key="8">
    <source>
        <dbReference type="ARBA" id="ARBA00031671"/>
    </source>
</evidence>
<dbReference type="Gene3D" id="1.10.579.10">
    <property type="entry name" value="DNA Cyclobutane Dipyrimidine Photolyase, subunit A, domain 3"/>
    <property type="match status" value="1"/>
</dbReference>
<evidence type="ECO:0000256" key="1">
    <source>
        <dbReference type="ARBA" id="ARBA00001932"/>
    </source>
</evidence>
<evidence type="ECO:0000256" key="4">
    <source>
        <dbReference type="ARBA" id="ARBA00014046"/>
    </source>
</evidence>
<dbReference type="InterPro" id="IPR002081">
    <property type="entry name" value="Cryptochrome/DNA_photolyase_1"/>
</dbReference>
<dbReference type="InterPro" id="IPR005101">
    <property type="entry name" value="Cryptochr/Photolyase_FAD-bd"/>
</dbReference>
<dbReference type="GO" id="GO:0003904">
    <property type="term" value="F:deoxyribodipyrimidine photo-lyase activity"/>
    <property type="evidence" value="ECO:0007669"/>
    <property type="project" value="UniProtKB-EC"/>
</dbReference>
<dbReference type="Gene3D" id="3.40.50.620">
    <property type="entry name" value="HUPs"/>
    <property type="match status" value="1"/>
</dbReference>
<dbReference type="PROSITE" id="PS51645">
    <property type="entry name" value="PHR_CRY_ALPHA_BETA"/>
    <property type="match status" value="1"/>
</dbReference>
<name>A0A432Z5E9_9GAMM</name>
<evidence type="ECO:0000256" key="2">
    <source>
        <dbReference type="ARBA" id="ARBA00005862"/>
    </source>
</evidence>
<dbReference type="GO" id="GO:0000719">
    <property type="term" value="P:photoreactive repair"/>
    <property type="evidence" value="ECO:0007669"/>
    <property type="project" value="UniProtKB-ARBA"/>
</dbReference>
<dbReference type="SUPFAM" id="SSF48173">
    <property type="entry name" value="Cryptochrome/photolyase FAD-binding domain"/>
    <property type="match status" value="1"/>
</dbReference>
<comment type="similarity">
    <text evidence="14">Belongs to the DNA photolyase family.</text>
</comment>
<keyword evidence="6 12" id="KW-0274">FAD</keyword>
<protein>
    <recommendedName>
        <fullName evidence="4">Deoxyribodipyrimidine photo-lyase</fullName>
        <ecNumber evidence="3">4.1.99.3</ecNumber>
    </recommendedName>
    <alternativeName>
        <fullName evidence="8">DNA photolyase</fullName>
    </alternativeName>
    <alternativeName>
        <fullName evidence="11">Photoreactivating enzyme</fullName>
    </alternativeName>
</protein>
<feature type="site" description="Electron transfer via tryptophanyl radical" evidence="13">
    <location>
        <position position="305"/>
    </location>
</feature>
<evidence type="ECO:0000256" key="13">
    <source>
        <dbReference type="PIRSR" id="PIRSR602081-2"/>
    </source>
</evidence>
<dbReference type="PROSITE" id="PS00394">
    <property type="entry name" value="DNA_PHOTOLYASES_1_1"/>
    <property type="match status" value="1"/>
</dbReference>
<dbReference type="InterPro" id="IPR036134">
    <property type="entry name" value="Crypto/Photolyase_FAD-like_sf"/>
</dbReference>
<dbReference type="GO" id="GO:0003677">
    <property type="term" value="F:DNA binding"/>
    <property type="evidence" value="ECO:0007669"/>
    <property type="project" value="TreeGrafter"/>
</dbReference>
<feature type="site" description="Electron transfer via tryptophanyl radical" evidence="13">
    <location>
        <position position="381"/>
    </location>
</feature>
<evidence type="ECO:0000256" key="6">
    <source>
        <dbReference type="ARBA" id="ARBA00022827"/>
    </source>
</evidence>
<feature type="site" description="Electron transfer via tryptophanyl radical" evidence="13">
    <location>
        <position position="358"/>
    </location>
</feature>
<dbReference type="Proteomes" id="UP000288058">
    <property type="component" value="Unassembled WGS sequence"/>
</dbReference>
<feature type="binding site" evidence="12">
    <location>
        <position position="270"/>
    </location>
    <ligand>
        <name>FAD</name>
        <dbReference type="ChEBI" id="CHEBI:57692"/>
    </ligand>
</feature>
<comment type="function">
    <text evidence="10">Involved in repair of UV radiation-induced DNA damage. Catalyzes the light-dependent monomerization (300-600 nm) of cyclobutyl pyrimidine dimers (in cis-syn configuration), which are formed between adjacent bases on the same DNA strand upon exposure to ultraviolet radiation.</text>
</comment>